<evidence type="ECO:0000256" key="5">
    <source>
        <dbReference type="ARBA" id="ARBA00023004"/>
    </source>
</evidence>
<feature type="domain" description="Globin" evidence="7">
    <location>
        <begin position="2289"/>
        <end position="2437"/>
    </location>
</feature>
<dbReference type="PROSITE" id="PS01033">
    <property type="entry name" value="GLOBIN"/>
    <property type="match status" value="16"/>
</dbReference>
<evidence type="ECO:0000256" key="3">
    <source>
        <dbReference type="ARBA" id="ARBA00022621"/>
    </source>
</evidence>
<keyword evidence="4" id="KW-0479">Metal-binding</keyword>
<keyword evidence="3" id="KW-0561">Oxygen transport</keyword>
<feature type="domain" description="Globin" evidence="7">
    <location>
        <begin position="157"/>
        <end position="305"/>
    </location>
</feature>
<keyword evidence="5" id="KW-0408">Iron</keyword>
<dbReference type="KEGG" id="spu:763287"/>
<dbReference type="InterPro" id="IPR050532">
    <property type="entry name" value="Globin-like_OT"/>
</dbReference>
<dbReference type="CDD" id="cd01040">
    <property type="entry name" value="Mb-like"/>
    <property type="match status" value="8"/>
</dbReference>
<dbReference type="GO" id="GO:0015671">
    <property type="term" value="P:oxygen transport"/>
    <property type="evidence" value="ECO:0000318"/>
    <property type="project" value="GO_Central"/>
</dbReference>
<feature type="domain" description="Globin" evidence="7">
    <location>
        <begin position="308"/>
        <end position="455"/>
    </location>
</feature>
<feature type="domain" description="Globin" evidence="7">
    <location>
        <begin position="613"/>
        <end position="761"/>
    </location>
</feature>
<evidence type="ECO:0000259" key="7">
    <source>
        <dbReference type="PROSITE" id="PS01033"/>
    </source>
</evidence>
<evidence type="ECO:0000256" key="4">
    <source>
        <dbReference type="ARBA" id="ARBA00022723"/>
    </source>
</evidence>
<evidence type="ECO:0000256" key="6">
    <source>
        <dbReference type="SAM" id="MobiDB-lite"/>
    </source>
</evidence>
<dbReference type="GO" id="GO:0005344">
    <property type="term" value="F:oxygen carrier activity"/>
    <property type="evidence" value="ECO:0000318"/>
    <property type="project" value="GO_Central"/>
</dbReference>
<keyword evidence="2" id="KW-0349">Heme</keyword>
<dbReference type="GeneID" id="763287"/>
<dbReference type="OMA" id="HANQHIG"/>
<feature type="domain" description="Globin" evidence="7">
    <location>
        <begin position="1683"/>
        <end position="1831"/>
    </location>
</feature>
<dbReference type="RefSeq" id="XP_001199205.3">
    <property type="nucleotide sequence ID" value="XM_001199205.4"/>
</dbReference>
<feature type="domain" description="Globin" evidence="7">
    <location>
        <begin position="461"/>
        <end position="610"/>
    </location>
</feature>
<feature type="region of interest" description="Disordered" evidence="6">
    <location>
        <begin position="1"/>
        <end position="33"/>
    </location>
</feature>
<keyword evidence="1" id="KW-0813">Transport</keyword>
<evidence type="ECO:0000256" key="2">
    <source>
        <dbReference type="ARBA" id="ARBA00022617"/>
    </source>
</evidence>
<evidence type="ECO:0000256" key="1">
    <source>
        <dbReference type="ARBA" id="ARBA00022448"/>
    </source>
</evidence>
<feature type="domain" description="Globin" evidence="7">
    <location>
        <begin position="1227"/>
        <end position="1375"/>
    </location>
</feature>
<accession>A0A7M7G143</accession>
<feature type="domain" description="Globin" evidence="7">
    <location>
        <begin position="1379"/>
        <end position="1527"/>
    </location>
</feature>
<dbReference type="EnsemblMetazoa" id="XM_001199205">
    <property type="protein sequence ID" value="XP_001199205"/>
    <property type="gene ID" value="LOC763287"/>
</dbReference>
<sequence length="2595" mass="285115">MGCCQSKPANGGSHHSQHQQIPVPPDVNGTASASFDTSLDEVRLQPTPSDGKRSNGLVVENNNVAAPNVAPSVDVDALDGIKHPSQVSTIGIQTENWYPKDTSGKMPLLNNSSRSVVLGMEGDRGLENLGFQGSSASLIQEPRVDTSSSSSAPMTAGLDERQKTLVENTWKTLEKNTELYGSIMFAKLTTDHPDIGKLFPFGGKNLTYGELLVDPDVRVHGKRVIETLGSVVEDLDDMELVIQILEDLGQRHNAYNAKKTHIIAVGGALLFTIEEALGAGFTPEVKAAWAAVYNIVSDTMSTKLSGGPLTAREQELVQKTWGVLSLDTEQHGAAMFAKLISVHPAVAQMFPFGENLSYSQLVQNPTLRAHGKRVMETIGQTVGSLDDLDILVPILRDLARRHEGYSVTRQHFEPVGEALMHAIQEGLGRSFSEEVERAWLAVFKLVVDTMSDMLPEGPKEVMSTTQKRLIQDTWKKLSKDPERHGSVMFAKLTTSYPEVGKVFPFGGKGFSYEQLLRNRDVKAHGRRVFETVGQAINGLNDLNLLMPTLKDLAQRHVGYNVQKRYFVPTGEAFLHAVRLGVGPSSFTSDVRDAWAVLFKVVTDPMAEVVPDGPITATHKSLVQKSWKTIGQDPTKHGSVMFAKLITDNPHVGKLFPFGSMNLSYDQLLANKDLGAHGKRIIDTIGVAVSGLDDLELLIPILQDLAKRHVGYNVTKQHFKPVGGALIHALRQGLGSRFTPELEAAWTAVYSVVADTMSPLLPAGGLTTEQKNLIKGSWRSVAPEKAKCGAVMFAKLVTEHPHIGRLFPFGGLNKSYQSLLMDDKVKAHGLRVMQTISDAIRVLDNLDKLLPLFRDLGKRHVAYGVTKEHFAAVGRALINSLKETLGSSFNDNTKNAWLTFWQLIEDTMSEQLVAVAEDGLITRNQKEIVQRTWKMLEKDPGRHGAVMFARLLTDHPDVGHLFPFGNKGLSYHQLLWDDTVKAHGKKVMQTVGHAVDGLNDLDVLVPILQDLARRHIEYNVNRTHFEPVGKALLYAIEKGIGNTFDNETKEAWMAVFSIIVNTMSEILPSSTEEGGPLTREQKRLVKTTWKKLATNPTKHGAVMFAKLTTENPDVGHMFPFGGKNLSYQQLLKDPQAQAHGKRVMETVGTAVDGLDDLDLLVPILRELATRHVGYKVTKQHFKPVGAALIHAIKEGLGSSYSTDIQSAWVAVFQLITDTMSDVLPNSGPLTSAQKELVKRTWQVLAPNPAKHGAVMFAQLTTENPDVGHLFPFGGKNLSYQQLLKDPQAQAHGKRVMETVGTAVDGLDDLDLLVPILRELAMRHVGYKVTKQHFSAVGAALIHAIKEGLGSSYSPDIQSAWVAVFQLITNTMSDVLPDSGPLTSAQKELVKRTWQVLAPNSAKHGAVMFAKLTTENPDVGHLFPFGGKNLSYQQLLKDPQAQAHGKRVMETVGTAVNGLDDLELLVPILRELATRHIGYKVTKQHFSAVGAALIHAIKEGLGSSYSPDIQSAWVAVFQLITDTMSDVLPDSGPLTSVQKELVKKTWQVLAPNPVKHGAVMFAKLTTENPDVGHLFPFGGKNLSYQQLLKDPQAQAHGKRVMETVGTAVEGLDDLDLLVPILQELATRHIGYKVTKQHFSAVGAALIHAIKEGLGSSYSPDIQGAWVAVFQLITNTMSDVLPDSGPLTSAQKELVKRTWQVLAPNPAKHGAVMFAKLLTRHPNVGKLFPFGKEDLSYEQLLKHAQVQAHGKKVMEKVGDAVDGLDDLDLLVPILKELGGRHVGYGVNKQLFEPVGEVLLETIKEALGDTFNEELRLAWTAVFKIISDTMSEPLNEDGSITAEHKRLVQKTWTKLSSNPAKHGATMFSKLVTDYPAVGTLLPFGNEGLSYDQLLVDPRVRAHGTKVMQTVGSAVDRLNDLESVVPLLQELATRHISYGVTKQHFSPVVESLMHAIKQGLDSDYNNDVEKSWLAVLQVIVDTMSAELPDGSLDDAKINLVRETWVTLSTNPEQHGAVMFAKLVTDNPTVGRLFPFGKKNLSYDQLLVDPQVKSHGKRVMDTVGHAVAGLDDLDLLVPILEELAQRHHLYGVTKKNFKPVGDALMHAIEKGLGQRFTTEVEGAWKAVFTVITNTMSKILPENTILTQETKQLVKESWKILSTDPGKHGAVMFARLTTQNPIVGRLFPFGDKNLSYGQLLSNRMVREHGTKVMKTIGQAVDTLDNVDNLVSALKDLGLRHTQYGVTKMHFEPVGQALIYAIKEGLGQSFTSKVKGAWSSIFQLISETMSEELPEGPISSNHIELLKRTWKVLGQNPEQLGAVLFAKLASDHPLVSSLFPFGGKGLTYDQLLQNDDVKKHGRQFMATVGNAIENLENHEILIPMFEDLAKRHAGFGVTRQHIPFAGEALLYAISDALGQDFTDDVRQAWETVFQLIVDVMSAKLPDGKKATDIDTMTKKQRELVESTWEMMASAPDKHGAVMFAKLVSDNPKVGRLFPFGKKKYPYKKLLNENEVISHGERFMTTLGQVVGGLDDPEFLVPMLHQLATRHSGYGVTKELFLAVKSALMFTLKQGLGKSVFSGEVQEAWAAAYQFIEDSMCEKL</sequence>
<name>A0A7M7G143_STRPU</name>
<dbReference type="InterPro" id="IPR012292">
    <property type="entry name" value="Globin/Proto"/>
</dbReference>
<reference evidence="8" key="2">
    <citation type="submission" date="2021-01" db="UniProtKB">
        <authorList>
            <consortium name="EnsemblMetazoa"/>
        </authorList>
    </citation>
    <scope>IDENTIFICATION</scope>
</reference>
<evidence type="ECO:0000313" key="8">
    <source>
        <dbReference type="EnsemblMetazoa" id="XP_001199205"/>
    </source>
</evidence>
<keyword evidence="9" id="KW-1185">Reference proteome</keyword>
<feature type="domain" description="Globin" evidence="7">
    <location>
        <begin position="1531"/>
        <end position="1679"/>
    </location>
</feature>
<evidence type="ECO:0000313" key="9">
    <source>
        <dbReference type="Proteomes" id="UP000007110"/>
    </source>
</evidence>
<feature type="domain" description="Globin" evidence="7">
    <location>
        <begin position="764"/>
        <end position="912"/>
    </location>
</feature>
<feature type="domain" description="Globin" evidence="7">
    <location>
        <begin position="1986"/>
        <end position="2134"/>
    </location>
</feature>
<protein>
    <recommendedName>
        <fullName evidence="7">Globin domain-containing protein</fullName>
    </recommendedName>
</protein>
<reference evidence="9" key="1">
    <citation type="submission" date="2015-02" db="EMBL/GenBank/DDBJ databases">
        <title>Genome sequencing for Strongylocentrotus purpuratus.</title>
        <authorList>
            <person name="Murali S."/>
            <person name="Liu Y."/>
            <person name="Vee V."/>
            <person name="English A."/>
            <person name="Wang M."/>
            <person name="Skinner E."/>
            <person name="Han Y."/>
            <person name="Muzny D.M."/>
            <person name="Worley K.C."/>
            <person name="Gibbs R.A."/>
        </authorList>
    </citation>
    <scope>NUCLEOTIDE SEQUENCE</scope>
</reference>
<feature type="domain" description="Globin" evidence="7">
    <location>
        <begin position="1075"/>
        <end position="1223"/>
    </location>
</feature>
<dbReference type="PANTHER" id="PTHR46458">
    <property type="entry name" value="BLR2807 PROTEIN"/>
    <property type="match status" value="1"/>
</dbReference>
<dbReference type="GO" id="GO:0020037">
    <property type="term" value="F:heme binding"/>
    <property type="evidence" value="ECO:0007669"/>
    <property type="project" value="InterPro"/>
</dbReference>
<feature type="domain" description="Globin" evidence="7">
    <location>
        <begin position="919"/>
        <end position="1067"/>
    </location>
</feature>
<dbReference type="InterPro" id="IPR009050">
    <property type="entry name" value="Globin-like_sf"/>
</dbReference>
<dbReference type="OrthoDB" id="436496at2759"/>
<dbReference type="GO" id="GO:0046872">
    <property type="term" value="F:metal ion binding"/>
    <property type="evidence" value="ECO:0007669"/>
    <property type="project" value="UniProtKB-KW"/>
</dbReference>
<dbReference type="SUPFAM" id="SSF46458">
    <property type="entry name" value="Globin-like"/>
    <property type="match status" value="16"/>
</dbReference>
<organism evidence="8 9">
    <name type="scientific">Strongylocentrotus purpuratus</name>
    <name type="common">Purple sea urchin</name>
    <dbReference type="NCBI Taxonomy" id="7668"/>
    <lineage>
        <taxon>Eukaryota</taxon>
        <taxon>Metazoa</taxon>
        <taxon>Echinodermata</taxon>
        <taxon>Eleutherozoa</taxon>
        <taxon>Echinozoa</taxon>
        <taxon>Echinoidea</taxon>
        <taxon>Euechinoidea</taxon>
        <taxon>Echinacea</taxon>
        <taxon>Camarodonta</taxon>
        <taxon>Echinidea</taxon>
        <taxon>Strongylocentrotidae</taxon>
        <taxon>Strongylocentrotus</taxon>
    </lineage>
</organism>
<dbReference type="InParanoid" id="A0A7M7G143"/>
<proteinExistence type="predicted"/>
<feature type="domain" description="Globin" evidence="7">
    <location>
        <begin position="1835"/>
        <end position="1983"/>
    </location>
</feature>
<dbReference type="GO" id="GO:0019825">
    <property type="term" value="F:oxygen binding"/>
    <property type="evidence" value="ECO:0000318"/>
    <property type="project" value="GO_Central"/>
</dbReference>
<feature type="domain" description="Globin" evidence="7">
    <location>
        <begin position="2138"/>
        <end position="2286"/>
    </location>
</feature>
<feature type="domain" description="Globin" evidence="7">
    <location>
        <begin position="2447"/>
        <end position="2595"/>
    </location>
</feature>
<dbReference type="Gene3D" id="1.10.490.10">
    <property type="entry name" value="Globins"/>
    <property type="match status" value="16"/>
</dbReference>
<dbReference type="Proteomes" id="UP000007110">
    <property type="component" value="Unassembled WGS sequence"/>
</dbReference>
<dbReference type="InterPro" id="IPR000971">
    <property type="entry name" value="Globin"/>
</dbReference>
<dbReference type="InterPro" id="IPR044399">
    <property type="entry name" value="Mb-like_M"/>
</dbReference>
<dbReference type="Pfam" id="PF00042">
    <property type="entry name" value="Globin"/>
    <property type="match status" value="16"/>
</dbReference>
<dbReference type="GO" id="GO:0001666">
    <property type="term" value="P:response to hypoxia"/>
    <property type="evidence" value="ECO:0000318"/>
    <property type="project" value="GO_Central"/>
</dbReference>
<dbReference type="PANTHER" id="PTHR46458:SF1">
    <property type="entry name" value="GEO09476P1"/>
    <property type="match status" value="1"/>
</dbReference>